<dbReference type="Pfam" id="PF03544">
    <property type="entry name" value="TonB_C"/>
    <property type="match status" value="1"/>
</dbReference>
<evidence type="ECO:0000256" key="9">
    <source>
        <dbReference type="ARBA" id="ARBA00023136"/>
    </source>
</evidence>
<dbReference type="AlphaFoldDB" id="A0A3R9VBN9"/>
<dbReference type="EMBL" id="RWIT01000001">
    <property type="protein sequence ID" value="RSK50820.1"/>
    <property type="molecule type" value="Genomic_DNA"/>
</dbReference>
<organism evidence="11 12">
    <name type="scientific">Hymenobacter rigui</name>
    <dbReference type="NCBI Taxonomy" id="334424"/>
    <lineage>
        <taxon>Bacteria</taxon>
        <taxon>Pseudomonadati</taxon>
        <taxon>Bacteroidota</taxon>
        <taxon>Cytophagia</taxon>
        <taxon>Cytophagales</taxon>
        <taxon>Hymenobacteraceae</taxon>
        <taxon>Hymenobacter</taxon>
    </lineage>
</organism>
<dbReference type="GO" id="GO:0031992">
    <property type="term" value="F:energy transducer activity"/>
    <property type="evidence" value="ECO:0007669"/>
    <property type="project" value="TreeGrafter"/>
</dbReference>
<dbReference type="NCBIfam" id="TIGR01352">
    <property type="entry name" value="tonB_Cterm"/>
    <property type="match status" value="1"/>
</dbReference>
<dbReference type="InterPro" id="IPR051045">
    <property type="entry name" value="TonB-dependent_transducer"/>
</dbReference>
<keyword evidence="5" id="KW-0997">Cell inner membrane</keyword>
<accession>A0A3R9VBN9</accession>
<dbReference type="Gene3D" id="3.30.1150.10">
    <property type="match status" value="1"/>
</dbReference>
<evidence type="ECO:0000256" key="6">
    <source>
        <dbReference type="ARBA" id="ARBA00022692"/>
    </source>
</evidence>
<keyword evidence="12" id="KW-1185">Reference proteome</keyword>
<keyword evidence="9" id="KW-0472">Membrane</keyword>
<keyword evidence="3" id="KW-0813">Transport</keyword>
<dbReference type="PANTHER" id="PTHR33446:SF2">
    <property type="entry name" value="PROTEIN TONB"/>
    <property type="match status" value="1"/>
</dbReference>
<dbReference type="InterPro" id="IPR006260">
    <property type="entry name" value="TonB/TolA_C"/>
</dbReference>
<comment type="subcellular location">
    <subcellularLocation>
        <location evidence="1">Cell inner membrane</location>
        <topology evidence="1">Single-pass membrane protein</topology>
        <orientation evidence="1">Periplasmic side</orientation>
    </subcellularLocation>
</comment>
<evidence type="ECO:0000256" key="7">
    <source>
        <dbReference type="ARBA" id="ARBA00022927"/>
    </source>
</evidence>
<dbReference type="GO" id="GO:0055085">
    <property type="term" value="P:transmembrane transport"/>
    <property type="evidence" value="ECO:0007669"/>
    <property type="project" value="InterPro"/>
</dbReference>
<evidence type="ECO:0000256" key="8">
    <source>
        <dbReference type="ARBA" id="ARBA00022989"/>
    </source>
</evidence>
<evidence type="ECO:0000256" key="4">
    <source>
        <dbReference type="ARBA" id="ARBA00022475"/>
    </source>
</evidence>
<dbReference type="SUPFAM" id="SSF74653">
    <property type="entry name" value="TolA/TonB C-terminal domain"/>
    <property type="match status" value="1"/>
</dbReference>
<feature type="domain" description="TonB C-terminal" evidence="10">
    <location>
        <begin position="21"/>
        <end position="95"/>
    </location>
</feature>
<dbReference type="GO" id="GO:0098797">
    <property type="term" value="C:plasma membrane protein complex"/>
    <property type="evidence" value="ECO:0007669"/>
    <property type="project" value="TreeGrafter"/>
</dbReference>
<gene>
    <name evidence="11" type="ORF">EI291_00425</name>
</gene>
<evidence type="ECO:0000313" key="11">
    <source>
        <dbReference type="EMBL" id="RSK50820.1"/>
    </source>
</evidence>
<evidence type="ECO:0000313" key="12">
    <source>
        <dbReference type="Proteomes" id="UP000273500"/>
    </source>
</evidence>
<dbReference type="GO" id="GO:0015031">
    <property type="term" value="P:protein transport"/>
    <property type="evidence" value="ECO:0007669"/>
    <property type="project" value="UniProtKB-KW"/>
</dbReference>
<reference evidence="11 12" key="1">
    <citation type="submission" date="2018-12" db="EMBL/GenBank/DDBJ databases">
        <authorList>
            <person name="Feng G."/>
            <person name="Zhu H."/>
        </authorList>
    </citation>
    <scope>NUCLEOTIDE SEQUENCE [LARGE SCALE GENOMIC DNA]</scope>
    <source>
        <strain evidence="11 12">KCTC 12533</strain>
    </source>
</reference>
<dbReference type="InterPro" id="IPR037682">
    <property type="entry name" value="TonB_C"/>
</dbReference>
<keyword evidence="4" id="KW-1003">Cell membrane</keyword>
<evidence type="ECO:0000256" key="1">
    <source>
        <dbReference type="ARBA" id="ARBA00004383"/>
    </source>
</evidence>
<dbReference type="OrthoDB" id="1039448at2"/>
<sequence length="99" mass="11007">MEQMPEFKGGRKGVLSFLKENLHYPEGATSEGKVFVTFTVAADGRVKNASIVKGLEPLLDQEVLRVIKLMPAWNPGNQQGRAVDVRYTLPITFSLTEDE</sequence>
<keyword evidence="7" id="KW-0653">Protein transport</keyword>
<proteinExistence type="inferred from homology"/>
<comment type="similarity">
    <text evidence="2">Belongs to the TonB family.</text>
</comment>
<evidence type="ECO:0000259" key="10">
    <source>
        <dbReference type="Pfam" id="PF03544"/>
    </source>
</evidence>
<dbReference type="Proteomes" id="UP000273500">
    <property type="component" value="Unassembled WGS sequence"/>
</dbReference>
<name>A0A3R9VBN9_9BACT</name>
<keyword evidence="6" id="KW-0812">Transmembrane</keyword>
<evidence type="ECO:0000256" key="5">
    <source>
        <dbReference type="ARBA" id="ARBA00022519"/>
    </source>
</evidence>
<evidence type="ECO:0000256" key="2">
    <source>
        <dbReference type="ARBA" id="ARBA00006555"/>
    </source>
</evidence>
<keyword evidence="8" id="KW-1133">Transmembrane helix</keyword>
<dbReference type="PANTHER" id="PTHR33446">
    <property type="entry name" value="PROTEIN TONB-RELATED"/>
    <property type="match status" value="1"/>
</dbReference>
<comment type="caution">
    <text evidence="11">The sequence shown here is derived from an EMBL/GenBank/DDBJ whole genome shotgun (WGS) entry which is preliminary data.</text>
</comment>
<evidence type="ECO:0000256" key="3">
    <source>
        <dbReference type="ARBA" id="ARBA00022448"/>
    </source>
</evidence>
<protein>
    <submittedName>
        <fullName evidence="11">Energy transducer TonB</fullName>
    </submittedName>
</protein>